<dbReference type="InterPro" id="IPR036259">
    <property type="entry name" value="MFS_trans_sf"/>
</dbReference>
<evidence type="ECO:0000256" key="9">
    <source>
        <dbReference type="SAM" id="Phobius"/>
    </source>
</evidence>
<keyword evidence="4 9" id="KW-0812">Transmembrane</keyword>
<feature type="compositionally biased region" description="Basic and acidic residues" evidence="8">
    <location>
        <begin position="1"/>
        <end position="10"/>
    </location>
</feature>
<evidence type="ECO:0000256" key="1">
    <source>
        <dbReference type="ARBA" id="ARBA00004141"/>
    </source>
</evidence>
<protein>
    <recommendedName>
        <fullName evidence="12">Major facilitator superfamily (MFS) profile domain-containing protein</fullName>
    </recommendedName>
</protein>
<proteinExistence type="inferred from homology"/>
<dbReference type="GO" id="GO:0005886">
    <property type="term" value="C:plasma membrane"/>
    <property type="evidence" value="ECO:0007669"/>
    <property type="project" value="TreeGrafter"/>
</dbReference>
<dbReference type="SUPFAM" id="SSF103473">
    <property type="entry name" value="MFS general substrate transporter"/>
    <property type="match status" value="1"/>
</dbReference>
<sequence>MSLSSHEDKAQLAADDLEARQDRLDNLHPAASPEVPRAQTSSEDHPPAYHVQPQTGVRKVEIVNRVWGRNSKIALGVGIALASYIYSLDGTTTYQYQAYATSSFSKHSLLGAIATAQAIVLAVTKPFAAKFADVLGRAEAFSLSVAFYVLGYIIIASCKNISAYAAGAVIYYIGYAALQILIQIVIADCSTLRWRGLLSQLVSIWYALRGSLCSEIPELTLCSAFVSSNIAQGVLSTSSWHWGYGMFCILIPATLAPVIGTLFWAQIRAKRLGLSATDYNETNGGTAAAARDTRTIGRKLVSWAIDIDAIGLLLFGAGWACVLLPLTLTNKSTLPWSNYKIIVMLVIGGLTLIGFLAYERFLAKKPLFPFRFFKSYTVVACAIIPLLDFYQYSFISVTKAWSISDQGYFAYTQTLSLTFFAILAGFYQVYFRRTKWLLVAGLLIRLLGVGLMIRSKGAHGTTAELVIVQIIQGAGGGIAAAATQVIAQASVTHQDVAGVTALVLLFAEIGNAIGTAIASAVWRDWMPKELSKHLTGILSETEIDAVYGAITTAVSYRGVNEPAYEGIVAAYTTTMKILLIAATAVAVVPPVLALFVDNVYLSDSQNATEAEDLGGLPEHPRGTVADRDEKRADMA</sequence>
<keyword evidence="5 9" id="KW-1133">Transmembrane helix</keyword>
<evidence type="ECO:0008006" key="12">
    <source>
        <dbReference type="Google" id="ProtNLM"/>
    </source>
</evidence>
<evidence type="ECO:0000256" key="7">
    <source>
        <dbReference type="ARBA" id="ARBA00023136"/>
    </source>
</evidence>
<comment type="subcellular location">
    <subcellularLocation>
        <location evidence="1">Membrane</location>
        <topology evidence="1">Multi-pass membrane protein</topology>
    </subcellularLocation>
</comment>
<gene>
    <name evidence="10" type="ORF">BMF94_1891</name>
</gene>
<dbReference type="PANTHER" id="PTHR23501">
    <property type="entry name" value="MAJOR FACILITATOR SUPERFAMILY"/>
    <property type="match status" value="1"/>
</dbReference>
<feature type="transmembrane region" description="Helical" evidence="9">
    <location>
        <begin position="169"/>
        <end position="187"/>
    </location>
</feature>
<feature type="transmembrane region" description="Helical" evidence="9">
    <location>
        <begin position="410"/>
        <end position="429"/>
    </location>
</feature>
<feature type="region of interest" description="Disordered" evidence="8">
    <location>
        <begin position="1"/>
        <end position="53"/>
    </location>
</feature>
<dbReference type="FunFam" id="1.20.1250.20:FF:000197">
    <property type="entry name" value="Siderophore iron transporter 1"/>
    <property type="match status" value="1"/>
</dbReference>
<keyword evidence="7 9" id="KW-0472">Membrane</keyword>
<feature type="transmembrane region" description="Helical" evidence="9">
    <location>
        <begin position="242"/>
        <end position="265"/>
    </location>
</feature>
<feature type="transmembrane region" description="Helical" evidence="9">
    <location>
        <begin position="140"/>
        <end position="157"/>
    </location>
</feature>
<accession>A0A2S5BDR0</accession>
<evidence type="ECO:0000313" key="10">
    <source>
        <dbReference type="EMBL" id="POY74915.1"/>
    </source>
</evidence>
<comment type="similarity">
    <text evidence="2">Belongs to the major facilitator superfamily.</text>
</comment>
<comment type="caution">
    <text evidence="10">The sequence shown here is derived from an EMBL/GenBank/DDBJ whole genome shotgun (WGS) entry which is preliminary data.</text>
</comment>
<dbReference type="GO" id="GO:0022857">
    <property type="term" value="F:transmembrane transporter activity"/>
    <property type="evidence" value="ECO:0007669"/>
    <property type="project" value="TreeGrafter"/>
</dbReference>
<evidence type="ECO:0000256" key="4">
    <source>
        <dbReference type="ARBA" id="ARBA00022692"/>
    </source>
</evidence>
<feature type="transmembrane region" description="Helical" evidence="9">
    <location>
        <begin position="436"/>
        <end position="453"/>
    </location>
</feature>
<evidence type="ECO:0000256" key="2">
    <source>
        <dbReference type="ARBA" id="ARBA00008335"/>
    </source>
</evidence>
<evidence type="ECO:0000313" key="11">
    <source>
        <dbReference type="Proteomes" id="UP000237144"/>
    </source>
</evidence>
<evidence type="ECO:0000256" key="3">
    <source>
        <dbReference type="ARBA" id="ARBA00022448"/>
    </source>
</evidence>
<feature type="compositionally biased region" description="Basic and acidic residues" evidence="8">
    <location>
        <begin position="17"/>
        <end position="26"/>
    </location>
</feature>
<keyword evidence="6" id="KW-0406">Ion transport</keyword>
<dbReference type="Gene3D" id="1.20.1250.20">
    <property type="entry name" value="MFS general substrate transporter like domains"/>
    <property type="match status" value="2"/>
</dbReference>
<feature type="region of interest" description="Disordered" evidence="8">
    <location>
        <begin position="610"/>
        <end position="635"/>
    </location>
</feature>
<dbReference type="PANTHER" id="PTHR23501:SF87">
    <property type="entry name" value="SIDEROPHORE IRON TRANSPORTER 2"/>
    <property type="match status" value="1"/>
</dbReference>
<feature type="transmembrane region" description="Helical" evidence="9">
    <location>
        <begin position="370"/>
        <end position="390"/>
    </location>
</feature>
<name>A0A2S5BDR0_9BASI</name>
<feature type="transmembrane region" description="Helical" evidence="9">
    <location>
        <begin position="338"/>
        <end position="358"/>
    </location>
</feature>
<feature type="transmembrane region" description="Helical" evidence="9">
    <location>
        <begin position="465"/>
        <end position="487"/>
    </location>
</feature>
<reference evidence="10 11" key="1">
    <citation type="journal article" date="2018" name="Front. Microbiol.">
        <title>Prospects for Fungal Bioremediation of Acidic Radioactive Waste Sites: Characterization and Genome Sequence of Rhodotorula taiwanensis MD1149.</title>
        <authorList>
            <person name="Tkavc R."/>
            <person name="Matrosova V.Y."/>
            <person name="Grichenko O.E."/>
            <person name="Gostincar C."/>
            <person name="Volpe R.P."/>
            <person name="Klimenkova P."/>
            <person name="Gaidamakova E.K."/>
            <person name="Zhou C.E."/>
            <person name="Stewart B.J."/>
            <person name="Lyman M.G."/>
            <person name="Malfatti S.A."/>
            <person name="Rubinfeld B."/>
            <person name="Courtot M."/>
            <person name="Singh J."/>
            <person name="Dalgard C.L."/>
            <person name="Hamilton T."/>
            <person name="Frey K.G."/>
            <person name="Gunde-Cimerman N."/>
            <person name="Dugan L."/>
            <person name="Daly M.J."/>
        </authorList>
    </citation>
    <scope>NUCLEOTIDE SEQUENCE [LARGE SCALE GENOMIC DNA]</scope>
    <source>
        <strain evidence="10 11">MD1149</strain>
    </source>
</reference>
<feature type="transmembrane region" description="Helical" evidence="9">
    <location>
        <begin position="300"/>
        <end position="326"/>
    </location>
</feature>
<feature type="transmembrane region" description="Helical" evidence="9">
    <location>
        <begin position="577"/>
        <end position="596"/>
    </location>
</feature>
<evidence type="ECO:0000256" key="8">
    <source>
        <dbReference type="SAM" id="MobiDB-lite"/>
    </source>
</evidence>
<feature type="compositionally biased region" description="Basic and acidic residues" evidence="8">
    <location>
        <begin position="618"/>
        <end position="635"/>
    </location>
</feature>
<dbReference type="EMBL" id="PJQD01000020">
    <property type="protein sequence ID" value="POY74915.1"/>
    <property type="molecule type" value="Genomic_DNA"/>
</dbReference>
<dbReference type="STRING" id="741276.A0A2S5BDR0"/>
<organism evidence="10 11">
    <name type="scientific">Rhodotorula taiwanensis</name>
    <dbReference type="NCBI Taxonomy" id="741276"/>
    <lineage>
        <taxon>Eukaryota</taxon>
        <taxon>Fungi</taxon>
        <taxon>Dikarya</taxon>
        <taxon>Basidiomycota</taxon>
        <taxon>Pucciniomycotina</taxon>
        <taxon>Microbotryomycetes</taxon>
        <taxon>Sporidiobolales</taxon>
        <taxon>Sporidiobolaceae</taxon>
        <taxon>Rhodotorula</taxon>
    </lineage>
</organism>
<keyword evidence="3" id="KW-0813">Transport</keyword>
<evidence type="ECO:0000256" key="5">
    <source>
        <dbReference type="ARBA" id="ARBA00022989"/>
    </source>
</evidence>
<dbReference type="GO" id="GO:0006811">
    <property type="term" value="P:monoatomic ion transport"/>
    <property type="evidence" value="ECO:0007669"/>
    <property type="project" value="UniProtKB-KW"/>
</dbReference>
<dbReference type="Proteomes" id="UP000237144">
    <property type="component" value="Unassembled WGS sequence"/>
</dbReference>
<dbReference type="AlphaFoldDB" id="A0A2S5BDR0"/>
<dbReference type="OrthoDB" id="2241241at2759"/>
<evidence type="ECO:0000256" key="6">
    <source>
        <dbReference type="ARBA" id="ARBA00023065"/>
    </source>
</evidence>
<feature type="transmembrane region" description="Helical" evidence="9">
    <location>
        <begin position="499"/>
        <end position="522"/>
    </location>
</feature>
<keyword evidence="11" id="KW-1185">Reference proteome</keyword>